<dbReference type="InterPro" id="IPR029063">
    <property type="entry name" value="SAM-dependent_MTases_sf"/>
</dbReference>
<protein>
    <recommendedName>
        <fullName evidence="1">site-specific DNA-methyltransferase (adenine-specific)</fullName>
        <ecNumber evidence="1">2.1.1.72</ecNumber>
    </recommendedName>
</protein>
<sequence>MSGKKQKVIATFEDAQRSFRSILEEVSAHRAPRDLFRDFLEVASIVVSQMPYNAGAIPKDERFNEREAQYFAIAKRHSEKEMNAFASLLGMTTFAVQTFERDFLGPIYMDFGANERNGEFYTPESLGITMARMTLTRSFLESILNQKKLITISDPACGSGGLLIEAYQVIKEELQIDDASDRVLFHAVDVSRNAFNMCVIQLGLLGVMADIYHGNTLTLETFEHRDTPALALWRHQCRTDPALRMLLFLRQLEQETCANRLIEQPNDGDAIAEEAVAASKLEASEADVTFTPQQLKLFE</sequence>
<evidence type="ECO:0000259" key="7">
    <source>
        <dbReference type="Pfam" id="PF02384"/>
    </source>
</evidence>
<dbReference type="Proteomes" id="UP000217895">
    <property type="component" value="Plasmid Plasmid2 dna"/>
</dbReference>
<evidence type="ECO:0000256" key="2">
    <source>
        <dbReference type="ARBA" id="ARBA00022603"/>
    </source>
</evidence>
<keyword evidence="3" id="KW-0808">Transferase</keyword>
<dbReference type="GO" id="GO:0003677">
    <property type="term" value="F:DNA binding"/>
    <property type="evidence" value="ECO:0007669"/>
    <property type="project" value="InterPro"/>
</dbReference>
<name>A0A1Z4JS90_LEPBY</name>
<dbReference type="GO" id="GO:0008170">
    <property type="term" value="F:N-methyltransferase activity"/>
    <property type="evidence" value="ECO:0007669"/>
    <property type="project" value="InterPro"/>
</dbReference>
<dbReference type="GO" id="GO:0009307">
    <property type="term" value="P:DNA restriction-modification system"/>
    <property type="evidence" value="ECO:0007669"/>
    <property type="project" value="UniProtKB-KW"/>
</dbReference>
<dbReference type="EMBL" id="AP018205">
    <property type="protein sequence ID" value="BAY59625.1"/>
    <property type="molecule type" value="Genomic_DNA"/>
</dbReference>
<keyword evidence="9" id="KW-1185">Reference proteome</keyword>
<evidence type="ECO:0000256" key="1">
    <source>
        <dbReference type="ARBA" id="ARBA00011900"/>
    </source>
</evidence>
<feature type="domain" description="DNA methylase adenine-specific" evidence="7">
    <location>
        <begin position="114"/>
        <end position="223"/>
    </location>
</feature>
<evidence type="ECO:0000256" key="3">
    <source>
        <dbReference type="ARBA" id="ARBA00022679"/>
    </source>
</evidence>
<evidence type="ECO:0000313" key="8">
    <source>
        <dbReference type="EMBL" id="BAY59625.1"/>
    </source>
</evidence>
<dbReference type="Gene3D" id="3.40.50.150">
    <property type="entry name" value="Vaccinia Virus protein VP39"/>
    <property type="match status" value="1"/>
</dbReference>
<keyword evidence="2" id="KW-0489">Methyltransferase</keyword>
<dbReference type="InterPro" id="IPR003356">
    <property type="entry name" value="DNA_methylase_A-5"/>
</dbReference>
<gene>
    <name evidence="8" type="ORF">NIES2135_65020</name>
</gene>
<evidence type="ECO:0000313" key="9">
    <source>
        <dbReference type="Proteomes" id="UP000217895"/>
    </source>
</evidence>
<dbReference type="GO" id="GO:0009007">
    <property type="term" value="F:site-specific DNA-methyltransferase (adenine-specific) activity"/>
    <property type="evidence" value="ECO:0007669"/>
    <property type="project" value="UniProtKB-EC"/>
</dbReference>
<keyword evidence="4" id="KW-0949">S-adenosyl-L-methionine</keyword>
<keyword evidence="5" id="KW-0680">Restriction system</keyword>
<keyword evidence="8" id="KW-0614">Plasmid</keyword>
<dbReference type="Pfam" id="PF02384">
    <property type="entry name" value="N6_Mtase"/>
    <property type="match status" value="1"/>
</dbReference>
<evidence type="ECO:0000256" key="4">
    <source>
        <dbReference type="ARBA" id="ARBA00022691"/>
    </source>
</evidence>
<evidence type="ECO:0000256" key="6">
    <source>
        <dbReference type="ARBA" id="ARBA00047942"/>
    </source>
</evidence>
<dbReference type="PRINTS" id="PR00507">
    <property type="entry name" value="N12N6MTFRASE"/>
</dbReference>
<dbReference type="PANTHER" id="PTHR42933:SF3">
    <property type="entry name" value="TYPE I RESTRICTION ENZYME MJAVIII METHYLASE SUBUNIT"/>
    <property type="match status" value="1"/>
</dbReference>
<accession>A0A1Z4JS90</accession>
<comment type="catalytic activity">
    <reaction evidence="6">
        <text>a 2'-deoxyadenosine in DNA + S-adenosyl-L-methionine = an N(6)-methyl-2'-deoxyadenosine in DNA + S-adenosyl-L-homocysteine + H(+)</text>
        <dbReference type="Rhea" id="RHEA:15197"/>
        <dbReference type="Rhea" id="RHEA-COMP:12418"/>
        <dbReference type="Rhea" id="RHEA-COMP:12419"/>
        <dbReference type="ChEBI" id="CHEBI:15378"/>
        <dbReference type="ChEBI" id="CHEBI:57856"/>
        <dbReference type="ChEBI" id="CHEBI:59789"/>
        <dbReference type="ChEBI" id="CHEBI:90615"/>
        <dbReference type="ChEBI" id="CHEBI:90616"/>
        <dbReference type="EC" id="2.1.1.72"/>
    </reaction>
</comment>
<dbReference type="GO" id="GO:0032259">
    <property type="term" value="P:methylation"/>
    <property type="evidence" value="ECO:0007669"/>
    <property type="project" value="UniProtKB-KW"/>
</dbReference>
<dbReference type="SUPFAM" id="SSF53335">
    <property type="entry name" value="S-adenosyl-L-methionine-dependent methyltransferases"/>
    <property type="match status" value="1"/>
</dbReference>
<dbReference type="PANTHER" id="PTHR42933">
    <property type="entry name" value="SLR6095 PROTEIN"/>
    <property type="match status" value="1"/>
</dbReference>
<proteinExistence type="predicted"/>
<dbReference type="AlphaFoldDB" id="A0A1Z4JS90"/>
<dbReference type="InterPro" id="IPR051537">
    <property type="entry name" value="DNA_Adenine_Mtase"/>
</dbReference>
<geneLocation type="plasmid" evidence="8">
    <name>plasmid2</name>
</geneLocation>
<dbReference type="EC" id="2.1.1.72" evidence="1"/>
<organism evidence="8 9">
    <name type="scientific">Leptolyngbya boryana NIES-2135</name>
    <dbReference type="NCBI Taxonomy" id="1973484"/>
    <lineage>
        <taxon>Bacteria</taxon>
        <taxon>Bacillati</taxon>
        <taxon>Cyanobacteriota</taxon>
        <taxon>Cyanophyceae</taxon>
        <taxon>Leptolyngbyales</taxon>
        <taxon>Leptolyngbyaceae</taxon>
        <taxon>Leptolyngbya group</taxon>
        <taxon>Leptolyngbya</taxon>
    </lineage>
</organism>
<evidence type="ECO:0000256" key="5">
    <source>
        <dbReference type="ARBA" id="ARBA00022747"/>
    </source>
</evidence>
<reference evidence="8 9" key="1">
    <citation type="submission" date="2017-06" db="EMBL/GenBank/DDBJ databases">
        <title>Genome sequencing of cyanobaciteial culture collection at National Institute for Environmental Studies (NIES).</title>
        <authorList>
            <person name="Hirose Y."/>
            <person name="Shimura Y."/>
            <person name="Fujisawa T."/>
            <person name="Nakamura Y."/>
            <person name="Kawachi M."/>
        </authorList>
    </citation>
    <scope>NUCLEOTIDE SEQUENCE [LARGE SCALE GENOMIC DNA]</scope>
    <source>
        <strain evidence="8 9">NIES-2135</strain>
        <plasmid evidence="9">Plasmid Plasmid2 dna</plasmid>
    </source>
</reference>